<dbReference type="Proteomes" id="UP001157355">
    <property type="component" value="Unassembled WGS sequence"/>
</dbReference>
<organism evidence="2 3">
    <name type="scientific">Cypionkella aquatica</name>
    <dbReference type="NCBI Taxonomy" id="1756042"/>
    <lineage>
        <taxon>Bacteria</taxon>
        <taxon>Pseudomonadati</taxon>
        <taxon>Pseudomonadota</taxon>
        <taxon>Alphaproteobacteria</taxon>
        <taxon>Rhodobacterales</taxon>
        <taxon>Paracoccaceae</taxon>
        <taxon>Cypionkella</taxon>
    </lineage>
</organism>
<evidence type="ECO:0000313" key="3">
    <source>
        <dbReference type="Proteomes" id="UP001157355"/>
    </source>
</evidence>
<keyword evidence="1" id="KW-1133">Transmembrane helix</keyword>
<feature type="transmembrane region" description="Helical" evidence="1">
    <location>
        <begin position="21"/>
        <end position="41"/>
    </location>
</feature>
<keyword evidence="1" id="KW-0472">Membrane</keyword>
<keyword evidence="3" id="KW-1185">Reference proteome</keyword>
<comment type="caution">
    <text evidence="2">The sequence shown here is derived from an EMBL/GenBank/DDBJ whole genome shotgun (WGS) entry which is preliminary data.</text>
</comment>
<protein>
    <recommendedName>
        <fullName evidence="4">Pilus assembly protein</fullName>
    </recommendedName>
</protein>
<dbReference type="RefSeq" id="WP_284325154.1">
    <property type="nucleotide sequence ID" value="NZ_BSPP01000007.1"/>
</dbReference>
<evidence type="ECO:0000313" key="2">
    <source>
        <dbReference type="EMBL" id="GLS86972.1"/>
    </source>
</evidence>
<reference evidence="2 3" key="1">
    <citation type="journal article" date="2014" name="Int. J. Syst. Evol. Microbiol.">
        <title>Complete genome sequence of Corynebacterium casei LMG S-19264T (=DSM 44701T), isolated from a smear-ripened cheese.</title>
        <authorList>
            <consortium name="US DOE Joint Genome Institute (JGI-PGF)"/>
            <person name="Walter F."/>
            <person name="Albersmeier A."/>
            <person name="Kalinowski J."/>
            <person name="Ruckert C."/>
        </authorList>
    </citation>
    <scope>NUCLEOTIDE SEQUENCE [LARGE SCALE GENOMIC DNA]</scope>
    <source>
        <strain evidence="2 3">NBRC 111766</strain>
    </source>
</reference>
<name>A0AA37X056_9RHOB</name>
<sequence length="188" mass="21359">MRALRNMFRRFGRDENGAVMVEAIIVLPMMLWAYLALFVYWDAYRSVNTAQKASYTISDMISREMNTVPLPTTYVPGMRTLMRYLVDNDQTVKIRVTSVAWSETNHRFEVDWSRSPDNAMVQLTTASIATLATRIPAMADGDRAILVETEVTYRPAFNVGVGNDVIKQFIVTRPRFVPKLCMTGVTCS</sequence>
<proteinExistence type="predicted"/>
<dbReference type="AlphaFoldDB" id="A0AA37X056"/>
<evidence type="ECO:0008006" key="4">
    <source>
        <dbReference type="Google" id="ProtNLM"/>
    </source>
</evidence>
<dbReference type="EMBL" id="BSPP01000007">
    <property type="protein sequence ID" value="GLS86972.1"/>
    <property type="molecule type" value="Genomic_DNA"/>
</dbReference>
<keyword evidence="1" id="KW-0812">Transmembrane</keyword>
<gene>
    <name evidence="2" type="ORF">GCM10010873_19460</name>
</gene>
<accession>A0AA37X056</accession>
<evidence type="ECO:0000256" key="1">
    <source>
        <dbReference type="SAM" id="Phobius"/>
    </source>
</evidence>